<sequence>MEKQNITLSLPKDLLKKAKSIAIREDKSLSQLIREVLEERIRKTEDYNKAMQRQLKILRKGFNLGTEGNISIKRTELHDR</sequence>
<dbReference type="EMBL" id="BSDX01000001">
    <property type="protein sequence ID" value="GLI53846.1"/>
    <property type="molecule type" value="Genomic_DNA"/>
</dbReference>
<dbReference type="InterPro" id="IPR013321">
    <property type="entry name" value="Arc_rbn_hlx_hlx"/>
</dbReference>
<dbReference type="SUPFAM" id="SSF47598">
    <property type="entry name" value="Ribbon-helix-helix"/>
    <property type="match status" value="1"/>
</dbReference>
<dbReference type="InterPro" id="IPR045944">
    <property type="entry name" value="DUF6364"/>
</dbReference>
<dbReference type="Gene3D" id="1.10.1220.10">
    <property type="entry name" value="Met repressor-like"/>
    <property type="match status" value="1"/>
</dbReference>
<evidence type="ECO:0000313" key="1">
    <source>
        <dbReference type="EMBL" id="GLI53846.1"/>
    </source>
</evidence>
<keyword evidence="2" id="KW-1185">Reference proteome</keyword>
<organism evidence="1 2">
    <name type="scientific">Thermodesulfovibrio yellowstonii</name>
    <dbReference type="NCBI Taxonomy" id="28262"/>
    <lineage>
        <taxon>Bacteria</taxon>
        <taxon>Pseudomonadati</taxon>
        <taxon>Nitrospirota</taxon>
        <taxon>Thermodesulfovibrionia</taxon>
        <taxon>Thermodesulfovibrionales</taxon>
        <taxon>Thermodesulfovibrionaceae</taxon>
        <taxon>Thermodesulfovibrio</taxon>
    </lineage>
</organism>
<comment type="caution">
    <text evidence="1">The sequence shown here is derived from an EMBL/GenBank/DDBJ whole genome shotgun (WGS) entry which is preliminary data.</text>
</comment>
<name>A0A9W6GH84_9BACT</name>
<dbReference type="Pfam" id="PF19891">
    <property type="entry name" value="DUF6364"/>
    <property type="match status" value="1"/>
</dbReference>
<dbReference type="GO" id="GO:0006355">
    <property type="term" value="P:regulation of DNA-templated transcription"/>
    <property type="evidence" value="ECO:0007669"/>
    <property type="project" value="InterPro"/>
</dbReference>
<gene>
    <name evidence="1" type="ORF">TISLANDTSLP1_15390</name>
</gene>
<proteinExistence type="predicted"/>
<evidence type="ECO:0000313" key="2">
    <source>
        <dbReference type="Proteomes" id="UP001144297"/>
    </source>
</evidence>
<dbReference type="AlphaFoldDB" id="A0A9W6GH84"/>
<reference evidence="1" key="1">
    <citation type="submission" date="2022-12" db="EMBL/GenBank/DDBJ databases">
        <title>Reference genome sequencing for broad-spectrum identification of bacterial and archaeal isolates by mass spectrometry.</title>
        <authorList>
            <person name="Sekiguchi Y."/>
            <person name="Tourlousse D.M."/>
        </authorList>
    </citation>
    <scope>NUCLEOTIDE SEQUENCE</scope>
    <source>
        <strain evidence="1">TSL-P1</strain>
    </source>
</reference>
<dbReference type="InterPro" id="IPR010985">
    <property type="entry name" value="Ribbon_hlx_hlx"/>
</dbReference>
<accession>A0A9W6GH84</accession>
<protein>
    <submittedName>
        <fullName evidence="1">CopG family transcriptional regulator</fullName>
    </submittedName>
</protein>
<dbReference type="Proteomes" id="UP001144297">
    <property type="component" value="Unassembled WGS sequence"/>
</dbReference>